<name>A0A5B9VTU9_9BACT</name>
<dbReference type="PANTHER" id="PTHR22617:SF23">
    <property type="entry name" value="CHEMOTAXIS PROTEIN CHEW"/>
    <property type="match status" value="1"/>
</dbReference>
<dbReference type="EMBL" id="CP042997">
    <property type="protein sequence ID" value="QEH31783.1"/>
    <property type="molecule type" value="Genomic_DNA"/>
</dbReference>
<evidence type="ECO:0000313" key="3">
    <source>
        <dbReference type="Proteomes" id="UP000324233"/>
    </source>
</evidence>
<organism evidence="2 3">
    <name type="scientific">Aquisphaera giovannonii</name>
    <dbReference type="NCBI Taxonomy" id="406548"/>
    <lineage>
        <taxon>Bacteria</taxon>
        <taxon>Pseudomonadati</taxon>
        <taxon>Planctomycetota</taxon>
        <taxon>Planctomycetia</taxon>
        <taxon>Isosphaerales</taxon>
        <taxon>Isosphaeraceae</taxon>
        <taxon>Aquisphaera</taxon>
    </lineage>
</organism>
<feature type="domain" description="CheW-like" evidence="1">
    <location>
        <begin position="21"/>
        <end position="161"/>
    </location>
</feature>
<dbReference type="InterPro" id="IPR039315">
    <property type="entry name" value="CheW"/>
</dbReference>
<dbReference type="GO" id="GO:0007165">
    <property type="term" value="P:signal transduction"/>
    <property type="evidence" value="ECO:0007669"/>
    <property type="project" value="InterPro"/>
</dbReference>
<dbReference type="GO" id="GO:0006935">
    <property type="term" value="P:chemotaxis"/>
    <property type="evidence" value="ECO:0007669"/>
    <property type="project" value="InterPro"/>
</dbReference>
<proteinExistence type="predicted"/>
<accession>A0A5B9VTU9</accession>
<gene>
    <name evidence="2" type="primary">cheW_1</name>
    <name evidence="2" type="ORF">OJF2_02480</name>
</gene>
<dbReference type="KEGG" id="agv:OJF2_02480"/>
<dbReference type="SMART" id="SM00260">
    <property type="entry name" value="CheW"/>
    <property type="match status" value="1"/>
</dbReference>
<dbReference type="Proteomes" id="UP000324233">
    <property type="component" value="Chromosome"/>
</dbReference>
<keyword evidence="3" id="KW-1185">Reference proteome</keyword>
<dbReference type="InterPro" id="IPR036061">
    <property type="entry name" value="CheW-like_dom_sf"/>
</dbReference>
<dbReference type="InterPro" id="IPR002545">
    <property type="entry name" value="CheW-lke_dom"/>
</dbReference>
<reference evidence="2 3" key="1">
    <citation type="submission" date="2019-08" db="EMBL/GenBank/DDBJ databases">
        <title>Deep-cultivation of Planctomycetes and their phenomic and genomic characterization uncovers novel biology.</title>
        <authorList>
            <person name="Wiegand S."/>
            <person name="Jogler M."/>
            <person name="Boedeker C."/>
            <person name="Pinto D."/>
            <person name="Vollmers J."/>
            <person name="Rivas-Marin E."/>
            <person name="Kohn T."/>
            <person name="Peeters S.H."/>
            <person name="Heuer A."/>
            <person name="Rast P."/>
            <person name="Oberbeckmann S."/>
            <person name="Bunk B."/>
            <person name="Jeske O."/>
            <person name="Meyerdierks A."/>
            <person name="Storesund J.E."/>
            <person name="Kallscheuer N."/>
            <person name="Luecker S."/>
            <person name="Lage O.M."/>
            <person name="Pohl T."/>
            <person name="Merkel B.J."/>
            <person name="Hornburger P."/>
            <person name="Mueller R.-W."/>
            <person name="Bruemmer F."/>
            <person name="Labrenz M."/>
            <person name="Spormann A.M."/>
            <person name="Op den Camp H."/>
            <person name="Overmann J."/>
            <person name="Amann R."/>
            <person name="Jetten M.S.M."/>
            <person name="Mascher T."/>
            <person name="Medema M.H."/>
            <person name="Devos D.P."/>
            <person name="Kaster A.-K."/>
            <person name="Ovreas L."/>
            <person name="Rohde M."/>
            <person name="Galperin M.Y."/>
            <person name="Jogler C."/>
        </authorList>
    </citation>
    <scope>NUCLEOTIDE SEQUENCE [LARGE SCALE GENOMIC DNA]</scope>
    <source>
        <strain evidence="2 3">OJF2</strain>
    </source>
</reference>
<dbReference type="Gene3D" id="2.40.50.180">
    <property type="entry name" value="CheA-289, Domain 4"/>
    <property type="match status" value="1"/>
</dbReference>
<dbReference type="RefSeq" id="WP_148590508.1">
    <property type="nucleotide sequence ID" value="NZ_CP042997.1"/>
</dbReference>
<dbReference type="OrthoDB" id="9794382at2"/>
<sequence>MAPGPSQGASIAGLGRGDQPVIQLVGFRLDEEDYAIAITKIQEIILMKPITRLPEVPGFIEGLINLRGSVIPIVNLRKRFGLPARDIDDETRTIVVNVHDKTVGVVVDAVTQVMRINRDQVQPPPLGVLAVSQRYLAGLAKLDDRLLIILDIEKLFEADELAAAAATA</sequence>
<dbReference type="CDD" id="cd00732">
    <property type="entry name" value="CheW"/>
    <property type="match status" value="1"/>
</dbReference>
<protein>
    <submittedName>
        <fullName evidence="2">Chemotaxis protein CheW</fullName>
    </submittedName>
</protein>
<dbReference type="Gene3D" id="2.30.30.40">
    <property type="entry name" value="SH3 Domains"/>
    <property type="match status" value="1"/>
</dbReference>
<dbReference type="Pfam" id="PF01584">
    <property type="entry name" value="CheW"/>
    <property type="match status" value="1"/>
</dbReference>
<dbReference type="PROSITE" id="PS50851">
    <property type="entry name" value="CHEW"/>
    <property type="match status" value="1"/>
</dbReference>
<dbReference type="AlphaFoldDB" id="A0A5B9VTU9"/>
<evidence type="ECO:0000313" key="2">
    <source>
        <dbReference type="EMBL" id="QEH31783.1"/>
    </source>
</evidence>
<dbReference type="GO" id="GO:0005829">
    <property type="term" value="C:cytosol"/>
    <property type="evidence" value="ECO:0007669"/>
    <property type="project" value="TreeGrafter"/>
</dbReference>
<dbReference type="PANTHER" id="PTHR22617">
    <property type="entry name" value="CHEMOTAXIS SENSOR HISTIDINE KINASE-RELATED"/>
    <property type="match status" value="1"/>
</dbReference>
<dbReference type="SUPFAM" id="SSF50341">
    <property type="entry name" value="CheW-like"/>
    <property type="match status" value="1"/>
</dbReference>
<evidence type="ECO:0000259" key="1">
    <source>
        <dbReference type="PROSITE" id="PS50851"/>
    </source>
</evidence>